<dbReference type="Proteomes" id="UP000217446">
    <property type="component" value="Unassembled WGS sequence"/>
</dbReference>
<proteinExistence type="predicted"/>
<evidence type="ECO:0000256" key="1">
    <source>
        <dbReference type="SAM" id="MobiDB-lite"/>
    </source>
</evidence>
<evidence type="ECO:0000313" key="2">
    <source>
        <dbReference type="EMBL" id="GAX55888.1"/>
    </source>
</evidence>
<dbReference type="STRING" id="1963.AQJ27_41020"/>
<gene>
    <name evidence="2" type="ORF">SO3561_07451</name>
</gene>
<reference evidence="3" key="1">
    <citation type="submission" date="2017-05" db="EMBL/GenBank/DDBJ databases">
        <title>Streptomyces olivochromogenes NBRC 3561 whole genome shotgun sequence.</title>
        <authorList>
            <person name="Dohra H."/>
            <person name="Kodani S."/>
        </authorList>
    </citation>
    <scope>NUCLEOTIDE SEQUENCE [LARGE SCALE GENOMIC DNA]</scope>
    <source>
        <strain evidence="3">NBRC 3561</strain>
    </source>
</reference>
<accession>A0A250VNT6</accession>
<sequence length="203" mass="22453">MPSVEEQFSGFLLLLDRFQKQLAEFMLGAYLACDFGSDSGDDGDSTLSPQVRLDVVDGSPQMTLDHAITWMDLTRDQELSEYRLAVTLTFTGAGVAVEAFVRLDLERDMGEWPAGVHVPYRQRADGLGLDEALDFVEARVEEMCRRYDDVAGLGLTRRETTSKGPSSEAHARAARAGLGASRVHGGDQSTEDSEPEWDWRFGE</sequence>
<dbReference type="RefSeq" id="WP_159064535.1">
    <property type="nucleotide sequence ID" value="NZ_BDQI01000022.1"/>
</dbReference>
<organism evidence="2 3">
    <name type="scientific">Streptomyces olivochromogenes</name>
    <dbReference type="NCBI Taxonomy" id="1963"/>
    <lineage>
        <taxon>Bacteria</taxon>
        <taxon>Bacillati</taxon>
        <taxon>Actinomycetota</taxon>
        <taxon>Actinomycetes</taxon>
        <taxon>Kitasatosporales</taxon>
        <taxon>Streptomycetaceae</taxon>
        <taxon>Streptomyces</taxon>
    </lineage>
</organism>
<dbReference type="EMBL" id="BDQI01000022">
    <property type="protein sequence ID" value="GAX55888.1"/>
    <property type="molecule type" value="Genomic_DNA"/>
</dbReference>
<protein>
    <submittedName>
        <fullName evidence="2">Uncharacterized protein</fullName>
    </submittedName>
</protein>
<evidence type="ECO:0000313" key="3">
    <source>
        <dbReference type="Proteomes" id="UP000217446"/>
    </source>
</evidence>
<comment type="caution">
    <text evidence="2">The sequence shown here is derived from an EMBL/GenBank/DDBJ whole genome shotgun (WGS) entry which is preliminary data.</text>
</comment>
<keyword evidence="3" id="KW-1185">Reference proteome</keyword>
<dbReference type="AlphaFoldDB" id="A0A250VNT6"/>
<feature type="region of interest" description="Disordered" evidence="1">
    <location>
        <begin position="157"/>
        <end position="203"/>
    </location>
</feature>
<name>A0A250VNT6_STROL</name>